<evidence type="ECO:0000256" key="4">
    <source>
        <dbReference type="ARBA" id="ARBA00044936"/>
    </source>
</evidence>
<dbReference type="EMBL" id="FPBT01000004">
    <property type="protein sequence ID" value="SFU41972.1"/>
    <property type="molecule type" value="Genomic_DNA"/>
</dbReference>
<dbReference type="InterPro" id="IPR038594">
    <property type="entry name" value="SepF-like_sf"/>
</dbReference>
<dbReference type="HAMAP" id="MF_01197">
    <property type="entry name" value="SepF"/>
    <property type="match status" value="1"/>
</dbReference>
<dbReference type="AlphaFoldDB" id="A0A1I7G0J9"/>
<name>A0A1I7G0J9_9FIRM</name>
<dbReference type="Gene3D" id="3.30.110.150">
    <property type="entry name" value="SepF-like protein"/>
    <property type="match status" value="1"/>
</dbReference>
<comment type="subunit">
    <text evidence="5">Homodimer. Interacts with FtsZ.</text>
</comment>
<evidence type="ECO:0000256" key="6">
    <source>
        <dbReference type="SAM" id="MobiDB-lite"/>
    </source>
</evidence>
<evidence type="ECO:0000313" key="7">
    <source>
        <dbReference type="EMBL" id="SFU41972.1"/>
    </source>
</evidence>
<sequence>MSIGESMKKLIGIEDYDDDEITEDEVNAAKTKLQKEERRAESPAPAPEKKRPLGSMPSSKPQERRFGATNSSSFKLLLIEPKTFEECPKLVDSLKSRRPVIINLERLETEVARKIFDFLSGATYALNGNVQKVANNIFIFAPENVDIAGGQQPEKANFEFAREEVPAKNGNDNPWR</sequence>
<keyword evidence="1 5" id="KW-0132">Cell division</keyword>
<keyword evidence="8" id="KW-1185">Reference proteome</keyword>
<reference evidence="7 8" key="1">
    <citation type="submission" date="2016-10" db="EMBL/GenBank/DDBJ databases">
        <authorList>
            <person name="de Groot N.N."/>
        </authorList>
    </citation>
    <scope>NUCLEOTIDE SEQUENCE [LARGE SCALE GENOMIC DNA]</scope>
    <source>
        <strain evidence="7 8">KHGC13</strain>
    </source>
</reference>
<dbReference type="InterPro" id="IPR007561">
    <property type="entry name" value="Cell_div_SepF/SepF-rel"/>
</dbReference>
<evidence type="ECO:0000256" key="3">
    <source>
        <dbReference type="ARBA" id="ARBA00023306"/>
    </source>
</evidence>
<dbReference type="Pfam" id="PF04472">
    <property type="entry name" value="SepF"/>
    <property type="match status" value="1"/>
</dbReference>
<dbReference type="Proteomes" id="UP000198817">
    <property type="component" value="Unassembled WGS sequence"/>
</dbReference>
<organism evidence="7 8">
    <name type="scientific">Eubacterium pyruvativorans</name>
    <dbReference type="NCBI Taxonomy" id="155865"/>
    <lineage>
        <taxon>Bacteria</taxon>
        <taxon>Bacillati</taxon>
        <taxon>Bacillota</taxon>
        <taxon>Clostridia</taxon>
        <taxon>Eubacteriales</taxon>
        <taxon>Eubacteriaceae</taxon>
        <taxon>Eubacterium</taxon>
    </lineage>
</organism>
<dbReference type="OrthoDB" id="9815206at2"/>
<dbReference type="PANTHER" id="PTHR35798">
    <property type="entry name" value="CELL DIVISION PROTEIN SEPF"/>
    <property type="match status" value="1"/>
</dbReference>
<protein>
    <recommendedName>
        <fullName evidence="5">Cell division protein SepF</fullName>
    </recommendedName>
</protein>
<comment type="function">
    <text evidence="4 5">Cell division protein that is part of the divisome complex and is recruited early to the Z-ring. Probably stimulates Z-ring formation, perhaps through the cross-linking of FtsZ protofilaments. Its function overlaps with FtsA.</text>
</comment>
<feature type="compositionally biased region" description="Basic and acidic residues" evidence="6">
    <location>
        <begin position="33"/>
        <end position="51"/>
    </location>
</feature>
<accession>A0A1I7G0J9</accession>
<dbReference type="RefSeq" id="WP_090470333.1">
    <property type="nucleotide sequence ID" value="NZ_FOWF01000004.1"/>
</dbReference>
<keyword evidence="2 5" id="KW-0717">Septation</keyword>
<dbReference type="InterPro" id="IPR023052">
    <property type="entry name" value="Cell_div_SepF"/>
</dbReference>
<dbReference type="GO" id="GO:0043093">
    <property type="term" value="P:FtsZ-dependent cytokinesis"/>
    <property type="evidence" value="ECO:0007669"/>
    <property type="project" value="UniProtKB-UniRule"/>
</dbReference>
<feature type="region of interest" description="Disordered" evidence="6">
    <location>
        <begin position="21"/>
        <end position="68"/>
    </location>
</feature>
<dbReference type="GO" id="GO:0005737">
    <property type="term" value="C:cytoplasm"/>
    <property type="evidence" value="ECO:0007669"/>
    <property type="project" value="UniProtKB-SubCell"/>
</dbReference>
<comment type="subcellular location">
    <subcellularLocation>
        <location evidence="5">Cytoplasm</location>
    </subcellularLocation>
    <text evidence="5">Localizes to the division site, in a FtsZ-dependent manner.</text>
</comment>
<dbReference type="PANTHER" id="PTHR35798:SF1">
    <property type="entry name" value="CELL DIVISION PROTEIN SEPF"/>
    <property type="match status" value="1"/>
</dbReference>
<proteinExistence type="inferred from homology"/>
<comment type="similarity">
    <text evidence="5">Belongs to the SepF family.</text>
</comment>
<keyword evidence="3 5" id="KW-0131">Cell cycle</keyword>
<evidence type="ECO:0000256" key="1">
    <source>
        <dbReference type="ARBA" id="ARBA00022618"/>
    </source>
</evidence>
<keyword evidence="5" id="KW-0963">Cytoplasm</keyword>
<dbReference type="GO" id="GO:0000917">
    <property type="term" value="P:division septum assembly"/>
    <property type="evidence" value="ECO:0007669"/>
    <property type="project" value="UniProtKB-KW"/>
</dbReference>
<evidence type="ECO:0000256" key="5">
    <source>
        <dbReference type="HAMAP-Rule" id="MF_01197"/>
    </source>
</evidence>
<evidence type="ECO:0000256" key="2">
    <source>
        <dbReference type="ARBA" id="ARBA00023210"/>
    </source>
</evidence>
<gene>
    <name evidence="5" type="primary">sepF</name>
    <name evidence="7" type="ORF">SAMN05216508_10472</name>
</gene>
<dbReference type="STRING" id="155865.SAMN05216515_10459"/>
<evidence type="ECO:0000313" key="8">
    <source>
        <dbReference type="Proteomes" id="UP000198817"/>
    </source>
</evidence>